<dbReference type="InterPro" id="IPR000223">
    <property type="entry name" value="Pept_S26A_signal_pept_1"/>
</dbReference>
<comment type="subcellular location">
    <subcellularLocation>
        <location evidence="6">Membrane</location>
        <topology evidence="6">Single-pass type II membrane protein</topology>
    </subcellularLocation>
</comment>
<organism evidence="9">
    <name type="scientific">Agrobacterium rosae</name>
    <dbReference type="NCBI Taxonomy" id="1972867"/>
    <lineage>
        <taxon>Bacteria</taxon>
        <taxon>Pseudomonadati</taxon>
        <taxon>Pseudomonadota</taxon>
        <taxon>Alphaproteobacteria</taxon>
        <taxon>Hyphomicrobiales</taxon>
        <taxon>Rhizobiaceae</taxon>
        <taxon>Rhizobium/Agrobacterium group</taxon>
        <taxon>Agrobacterium</taxon>
    </lineage>
</organism>
<dbReference type="PRINTS" id="PR00727">
    <property type="entry name" value="LEADERPTASE"/>
</dbReference>
<dbReference type="EMBL" id="JAVRAF010000001">
    <property type="protein sequence ID" value="MDX8301619.1"/>
    <property type="molecule type" value="Genomic_DNA"/>
</dbReference>
<feature type="chain" id="PRO_5043824434" description="Signal peptidase I" evidence="7">
    <location>
        <begin position="26"/>
        <end position="270"/>
    </location>
</feature>
<dbReference type="InterPro" id="IPR019758">
    <property type="entry name" value="Pept_S26A_signal_pept_1_CS"/>
</dbReference>
<dbReference type="Gene3D" id="2.10.109.10">
    <property type="entry name" value="Umud Fragment, subunit A"/>
    <property type="match status" value="1"/>
</dbReference>
<dbReference type="NCBIfam" id="TIGR02227">
    <property type="entry name" value="sigpep_I_bact"/>
    <property type="match status" value="1"/>
</dbReference>
<protein>
    <recommendedName>
        <fullName evidence="4 6">Signal peptidase I</fullName>
        <ecNumber evidence="3 6">3.4.21.89</ecNumber>
    </recommendedName>
</protein>
<feature type="signal peptide" evidence="7">
    <location>
        <begin position="1"/>
        <end position="25"/>
    </location>
</feature>
<sequence length="270" mass="29272">MTRKKLGLFTSFMMILVATSQPLHADERAVGAKTLLQPLYPLWLAQAGLLTTDQNATKMMTDAAIAGLAKQLPADCGEARMKRDLCGIKPVRVPSSSMNPSVFELETIGIQTLDFRPLKRGDIIIHKARFHGGSETLALTRLIGLPGETIEMKDGVVFVNAAKMGQKDNGEILDGHWGSLRLAQEKTPEGSSYTITIMDEEASGAIKSFGPITLPPDRYFVLGDNRGNSVDSRYPDQLNEDGLVAAQDIEGAAIIILVSKKADRIGVPLR</sequence>
<dbReference type="CDD" id="cd06462">
    <property type="entry name" value="Peptidase_S24_S26"/>
    <property type="match status" value="1"/>
</dbReference>
<dbReference type="RefSeq" id="WP_103584462.1">
    <property type="nucleotide sequence ID" value="NZ_CP192781.1"/>
</dbReference>
<keyword evidence="7" id="KW-0732">Signal</keyword>
<accession>A0AAW9FD87</accession>
<evidence type="ECO:0000256" key="3">
    <source>
        <dbReference type="ARBA" id="ARBA00013208"/>
    </source>
</evidence>
<name>A0AAW9FD87_9HYPH</name>
<evidence type="ECO:0000256" key="7">
    <source>
        <dbReference type="SAM" id="SignalP"/>
    </source>
</evidence>
<comment type="similarity">
    <text evidence="2 6">Belongs to the peptidase S26 family.</text>
</comment>
<evidence type="ECO:0000256" key="5">
    <source>
        <dbReference type="ARBA" id="ARBA00022801"/>
    </source>
</evidence>
<dbReference type="PANTHER" id="PTHR43390">
    <property type="entry name" value="SIGNAL PEPTIDASE I"/>
    <property type="match status" value="1"/>
</dbReference>
<keyword evidence="5 6" id="KW-0378">Hydrolase</keyword>
<reference evidence="9" key="1">
    <citation type="journal article" date="2023" name="Phytobiomes J">
        <title>Deciphering the key players within the bacterial microbiota associated with aerial crown gall tumors on rhododendron: Insights into the gallobiome.</title>
        <authorList>
            <person name="Kuzmanovic N."/>
            <person name="Nesme J."/>
            <person name="Wolf J."/>
            <person name="Neumann-Schaal M."/>
            <person name="Petersen J."/>
            <person name="Fernandez-Gnecco G."/>
            <person name="Sproeer C."/>
            <person name="Bunk B."/>
            <person name="Overmann J."/>
            <person name="Sorensen S.J."/>
            <person name="Idczak E."/>
            <person name="Smalla K."/>
        </authorList>
    </citation>
    <scope>NUCLEOTIDE SEQUENCE</scope>
    <source>
        <strain evidence="9">Rho-11.1</strain>
    </source>
</reference>
<dbReference type="SUPFAM" id="SSF51306">
    <property type="entry name" value="LexA/Signal peptidase"/>
    <property type="match status" value="1"/>
</dbReference>
<comment type="catalytic activity">
    <reaction evidence="1 6">
        <text>Cleavage of hydrophobic, N-terminal signal or leader sequences from secreted and periplasmic proteins.</text>
        <dbReference type="EC" id="3.4.21.89"/>
    </reaction>
</comment>
<dbReference type="GO" id="GO:0004252">
    <property type="term" value="F:serine-type endopeptidase activity"/>
    <property type="evidence" value="ECO:0007669"/>
    <property type="project" value="InterPro"/>
</dbReference>
<evidence type="ECO:0000256" key="2">
    <source>
        <dbReference type="ARBA" id="ARBA00009370"/>
    </source>
</evidence>
<evidence type="ECO:0000256" key="4">
    <source>
        <dbReference type="ARBA" id="ARBA00019232"/>
    </source>
</evidence>
<dbReference type="AlphaFoldDB" id="A0AAW9FD87"/>
<comment type="caution">
    <text evidence="9">The sequence shown here is derived from an EMBL/GenBank/DDBJ whole genome shotgun (WGS) entry which is preliminary data.</text>
</comment>
<proteinExistence type="inferred from homology"/>
<evidence type="ECO:0000259" key="8">
    <source>
        <dbReference type="Pfam" id="PF10502"/>
    </source>
</evidence>
<dbReference type="PROSITE" id="PS00761">
    <property type="entry name" value="SPASE_I_3"/>
    <property type="match status" value="1"/>
</dbReference>
<evidence type="ECO:0000256" key="1">
    <source>
        <dbReference type="ARBA" id="ARBA00000677"/>
    </source>
</evidence>
<dbReference type="EC" id="3.4.21.89" evidence="3 6"/>
<keyword evidence="6" id="KW-0645">Protease</keyword>
<dbReference type="InterPro" id="IPR036286">
    <property type="entry name" value="LexA/Signal_pep-like_sf"/>
</dbReference>
<dbReference type="GO" id="GO:0016020">
    <property type="term" value="C:membrane"/>
    <property type="evidence" value="ECO:0007669"/>
    <property type="project" value="UniProtKB-SubCell"/>
</dbReference>
<gene>
    <name evidence="9" type="primary">lepB</name>
    <name evidence="9" type="ORF">RMR22_05135</name>
</gene>
<feature type="domain" description="Peptidase S26" evidence="8">
    <location>
        <begin position="88"/>
        <end position="256"/>
    </location>
</feature>
<evidence type="ECO:0000313" key="9">
    <source>
        <dbReference type="EMBL" id="MDX8301619.1"/>
    </source>
</evidence>
<dbReference type="GO" id="GO:0009003">
    <property type="term" value="F:signal peptidase activity"/>
    <property type="evidence" value="ECO:0007669"/>
    <property type="project" value="UniProtKB-EC"/>
</dbReference>
<dbReference type="Pfam" id="PF10502">
    <property type="entry name" value="Peptidase_S26"/>
    <property type="match status" value="1"/>
</dbReference>
<dbReference type="CDD" id="cd06530">
    <property type="entry name" value="S26_SPase_I"/>
    <property type="match status" value="1"/>
</dbReference>
<evidence type="ECO:0000256" key="6">
    <source>
        <dbReference type="RuleBase" id="RU362042"/>
    </source>
</evidence>
<dbReference type="PANTHER" id="PTHR43390:SF1">
    <property type="entry name" value="CHLOROPLAST PROCESSING PEPTIDASE"/>
    <property type="match status" value="1"/>
</dbReference>
<dbReference type="GO" id="GO:0006465">
    <property type="term" value="P:signal peptide processing"/>
    <property type="evidence" value="ECO:0007669"/>
    <property type="project" value="InterPro"/>
</dbReference>
<dbReference type="InterPro" id="IPR019533">
    <property type="entry name" value="Peptidase_S26"/>
</dbReference>